<feature type="binding site" evidence="3">
    <location>
        <position position="220"/>
    </location>
    <ligand>
        <name>NAD(+)</name>
        <dbReference type="ChEBI" id="CHEBI:57540"/>
    </ligand>
</feature>
<evidence type="ECO:0000313" key="7">
    <source>
        <dbReference type="Proteomes" id="UP001449795"/>
    </source>
</evidence>
<dbReference type="PANTHER" id="PTHR11085">
    <property type="entry name" value="NAD-DEPENDENT PROTEIN DEACYLASE SIRTUIN-5, MITOCHONDRIAL-RELATED"/>
    <property type="match status" value="1"/>
</dbReference>
<keyword evidence="3 4" id="KW-0862">Zinc</keyword>
<keyword evidence="6" id="KW-0012">Acyltransferase</keyword>
<accession>A0ABZ3D7L2</accession>
<dbReference type="SUPFAM" id="SSF52467">
    <property type="entry name" value="DHS-like NAD/FAD-binding domain"/>
    <property type="match status" value="1"/>
</dbReference>
<evidence type="ECO:0000259" key="5">
    <source>
        <dbReference type="PROSITE" id="PS50305"/>
    </source>
</evidence>
<dbReference type="InterPro" id="IPR027546">
    <property type="entry name" value="Sirtuin_class_III"/>
</dbReference>
<feature type="binding site" evidence="3 4">
    <location>
        <position position="141"/>
    </location>
    <ligand>
        <name>Zn(2+)</name>
        <dbReference type="ChEBI" id="CHEBI:29105"/>
    </ligand>
</feature>
<feature type="binding site" evidence="3">
    <location>
        <begin position="93"/>
        <end position="96"/>
    </location>
    <ligand>
        <name>NAD(+)</name>
        <dbReference type="ChEBI" id="CHEBI:57540"/>
    </ligand>
</feature>
<keyword evidence="3" id="KW-0963">Cytoplasm</keyword>
<feature type="binding site" evidence="3">
    <location>
        <begin position="177"/>
        <end position="179"/>
    </location>
    <ligand>
        <name>NAD(+)</name>
        <dbReference type="ChEBI" id="CHEBI:57540"/>
    </ligand>
</feature>
<gene>
    <name evidence="3" type="primary">cobB</name>
    <name evidence="6" type="ORF">AAC691_03330</name>
</gene>
<sequence>MRNIVVLTGAGISRESGLHTFRDGDGVWSRHDIAEVCTPAAFRRDPLLVNGFYNDRRAEVMRAAPNAAHHALARLERAARDGQWAGDILVVTQNIDDLHERAGSRDVVHMHGEVRRVRCISCGATPGWDDDCLPHTPCPRCGAASLRPDIVWFGEMPLHMERIQAALAACDLFVTIGTSGTVYPAAGFVAQVCAHADTLDINLRPPAEPGLFDRSMVGPASRTVPCWVAEVLAG</sequence>
<dbReference type="Gene3D" id="3.40.50.1220">
    <property type="entry name" value="TPP-binding domain"/>
    <property type="match status" value="1"/>
</dbReference>
<dbReference type="Gene3D" id="3.30.1600.10">
    <property type="entry name" value="SIR2/SIRT2 'Small Domain"/>
    <property type="match status" value="1"/>
</dbReference>
<keyword evidence="1 6" id="KW-0808">Transferase</keyword>
<feature type="active site" description="Proton acceptor" evidence="3 4">
    <location>
        <position position="111"/>
    </location>
</feature>
<keyword evidence="3 4" id="KW-0479">Metal-binding</keyword>
<comment type="caution">
    <text evidence="3">Lacks conserved residue(s) required for the propagation of feature annotation.</text>
</comment>
<reference evidence="6 7" key="1">
    <citation type="submission" date="2024-04" db="EMBL/GenBank/DDBJ databases">
        <title>Complete genome sequence of Nguyenibacter vanlangesis HBCM-1154, a strain capable of nitrogen fixation, IAA production, and phosphorus solubilization isolated from sugarcane soil.</title>
        <authorList>
            <person name="MY HANH P."/>
        </authorList>
    </citation>
    <scope>NUCLEOTIDE SEQUENCE [LARGE SCALE GENOMIC DNA]</scope>
    <source>
        <strain evidence="6 7">HBCM 1154</strain>
    </source>
</reference>
<feature type="domain" description="Deacetylase sirtuin-type" evidence="5">
    <location>
        <begin position="1"/>
        <end position="234"/>
    </location>
</feature>
<keyword evidence="7" id="KW-1185">Reference proteome</keyword>
<dbReference type="InterPro" id="IPR050134">
    <property type="entry name" value="NAD-dep_sirtuin_deacylases"/>
</dbReference>
<evidence type="ECO:0000256" key="4">
    <source>
        <dbReference type="PROSITE-ProRule" id="PRU00236"/>
    </source>
</evidence>
<evidence type="ECO:0000313" key="6">
    <source>
        <dbReference type="EMBL" id="XAE43501.1"/>
    </source>
</evidence>
<proteinExistence type="inferred from homology"/>
<dbReference type="Pfam" id="PF02146">
    <property type="entry name" value="SIR2"/>
    <property type="match status" value="1"/>
</dbReference>
<comment type="cofactor">
    <cofactor evidence="3">
        <name>Zn(2+)</name>
        <dbReference type="ChEBI" id="CHEBI:29105"/>
    </cofactor>
    <text evidence="3">Binds 1 zinc ion per subunit.</text>
</comment>
<dbReference type="HAMAP" id="MF_01121">
    <property type="entry name" value="Sirtuin_ClassIII"/>
    <property type="match status" value="1"/>
</dbReference>
<protein>
    <recommendedName>
        <fullName evidence="3">NAD-dependent protein deacylase</fullName>
        <ecNumber evidence="3">2.3.1.286</ecNumber>
    </recommendedName>
    <alternativeName>
        <fullName evidence="3">Regulatory protein SIR2 homolog</fullName>
    </alternativeName>
</protein>
<dbReference type="EC" id="2.3.1.286" evidence="3"/>
<feature type="binding site" evidence="3">
    <location>
        <position position="56"/>
    </location>
    <ligand>
        <name>substrate</name>
    </ligand>
</feature>
<comment type="catalytic activity">
    <reaction evidence="3">
        <text>N(6)-succinyl-L-lysyl-[protein] + NAD(+) + H2O = 2''-O-succinyl-ADP-D-ribose + nicotinamide + L-lysyl-[protein]</text>
        <dbReference type="Rhea" id="RHEA:47668"/>
        <dbReference type="Rhea" id="RHEA-COMP:9752"/>
        <dbReference type="Rhea" id="RHEA-COMP:11877"/>
        <dbReference type="ChEBI" id="CHEBI:15377"/>
        <dbReference type="ChEBI" id="CHEBI:17154"/>
        <dbReference type="ChEBI" id="CHEBI:29969"/>
        <dbReference type="ChEBI" id="CHEBI:57540"/>
        <dbReference type="ChEBI" id="CHEBI:87830"/>
        <dbReference type="ChEBI" id="CHEBI:87832"/>
    </reaction>
</comment>
<dbReference type="InterPro" id="IPR026591">
    <property type="entry name" value="Sirtuin_cat_small_dom_sf"/>
</dbReference>
<comment type="similarity">
    <text evidence="3">Belongs to the sirtuin family. Class III subfamily.</text>
</comment>
<organism evidence="6 7">
    <name type="scientific">Nguyenibacter vanlangensis</name>
    <dbReference type="NCBI Taxonomy" id="1216886"/>
    <lineage>
        <taxon>Bacteria</taxon>
        <taxon>Pseudomonadati</taxon>
        <taxon>Pseudomonadota</taxon>
        <taxon>Alphaproteobacteria</taxon>
        <taxon>Acetobacterales</taxon>
        <taxon>Acetobacteraceae</taxon>
        <taxon>Nguyenibacter</taxon>
    </lineage>
</organism>
<evidence type="ECO:0000256" key="3">
    <source>
        <dbReference type="HAMAP-Rule" id="MF_01121"/>
    </source>
</evidence>
<dbReference type="EMBL" id="CP152276">
    <property type="protein sequence ID" value="XAE43501.1"/>
    <property type="molecule type" value="Genomic_DNA"/>
</dbReference>
<evidence type="ECO:0000256" key="2">
    <source>
        <dbReference type="ARBA" id="ARBA00023027"/>
    </source>
</evidence>
<evidence type="ECO:0000256" key="1">
    <source>
        <dbReference type="ARBA" id="ARBA00022679"/>
    </source>
</evidence>
<dbReference type="PANTHER" id="PTHR11085:SF4">
    <property type="entry name" value="NAD-DEPENDENT PROTEIN DEACYLASE"/>
    <property type="match status" value="1"/>
</dbReference>
<keyword evidence="2 3" id="KW-0520">NAD</keyword>
<dbReference type="GO" id="GO:0034979">
    <property type="term" value="F:NAD-dependent protein lysine deacetylase activity"/>
    <property type="evidence" value="ECO:0007669"/>
    <property type="project" value="UniProtKB-EC"/>
</dbReference>
<feature type="binding site" evidence="3 4">
    <location>
        <position position="138"/>
    </location>
    <ligand>
        <name>Zn(2+)</name>
        <dbReference type="ChEBI" id="CHEBI:29105"/>
    </ligand>
</feature>
<dbReference type="RefSeq" id="WP_342628943.1">
    <property type="nucleotide sequence ID" value="NZ_CP152276.1"/>
</dbReference>
<comment type="subcellular location">
    <subcellularLocation>
        <location evidence="3">Cytoplasm</location>
    </subcellularLocation>
</comment>
<feature type="binding site" evidence="3 4">
    <location>
        <position position="119"/>
    </location>
    <ligand>
        <name>Zn(2+)</name>
        <dbReference type="ChEBI" id="CHEBI:29105"/>
    </ligand>
</feature>
<dbReference type="InterPro" id="IPR003000">
    <property type="entry name" value="Sirtuin"/>
</dbReference>
<name>A0ABZ3D7L2_9PROT</name>
<feature type="binding site" evidence="3">
    <location>
        <position position="53"/>
    </location>
    <ligand>
        <name>substrate</name>
    </ligand>
</feature>
<comment type="catalytic activity">
    <reaction evidence="3">
        <text>N(6)-acetyl-L-lysyl-[protein] + NAD(+) + H2O = 2''-O-acetyl-ADP-D-ribose + nicotinamide + L-lysyl-[protein]</text>
        <dbReference type="Rhea" id="RHEA:43636"/>
        <dbReference type="Rhea" id="RHEA-COMP:9752"/>
        <dbReference type="Rhea" id="RHEA-COMP:10731"/>
        <dbReference type="ChEBI" id="CHEBI:15377"/>
        <dbReference type="ChEBI" id="CHEBI:17154"/>
        <dbReference type="ChEBI" id="CHEBI:29969"/>
        <dbReference type="ChEBI" id="CHEBI:57540"/>
        <dbReference type="ChEBI" id="CHEBI:61930"/>
        <dbReference type="ChEBI" id="CHEBI:83767"/>
        <dbReference type="EC" id="2.3.1.286"/>
    </reaction>
</comment>
<dbReference type="PROSITE" id="PS50305">
    <property type="entry name" value="SIRTUIN"/>
    <property type="match status" value="1"/>
</dbReference>
<dbReference type="InterPro" id="IPR026590">
    <property type="entry name" value="Ssirtuin_cat_dom"/>
</dbReference>
<feature type="binding site" evidence="3 4">
    <location>
        <position position="122"/>
    </location>
    <ligand>
        <name>Zn(2+)</name>
        <dbReference type="ChEBI" id="CHEBI:29105"/>
    </ligand>
</feature>
<comment type="function">
    <text evidence="3">NAD-dependent lysine deacetylase and desuccinylase that specifically removes acetyl and succinyl groups on target proteins. Modulates the activities of several proteins which are inactive in their acylated form.</text>
</comment>
<dbReference type="Proteomes" id="UP001449795">
    <property type="component" value="Chromosome"/>
</dbReference>
<dbReference type="InterPro" id="IPR029035">
    <property type="entry name" value="DHS-like_NAD/FAD-binding_dom"/>
</dbReference>
<comment type="domain">
    <text evidence="3">2 residues (Tyr-53 and Arg-56) present in a large hydrophobic pocket are probably involved in substrate specificity. They are important for desuccinylation activity, but dispensable for deacetylation activity.</text>
</comment>